<name>A0ABR7XBZ4_9BACT</name>
<evidence type="ECO:0008006" key="3">
    <source>
        <dbReference type="Google" id="ProtNLM"/>
    </source>
</evidence>
<organism evidence="1 2">
    <name type="scientific">Pontibacter aquaedesilientis</name>
    <dbReference type="NCBI Taxonomy" id="2766980"/>
    <lineage>
        <taxon>Bacteria</taxon>
        <taxon>Pseudomonadati</taxon>
        <taxon>Bacteroidota</taxon>
        <taxon>Cytophagia</taxon>
        <taxon>Cytophagales</taxon>
        <taxon>Hymenobacteraceae</taxon>
        <taxon>Pontibacter</taxon>
    </lineage>
</organism>
<sequence>MKHFLPYSLLLATLLLFGCKAEVCKDLSIVESTATLTWSGDYAADGCGYRIEIDEQIYKPGNEQDIAESFKSSEPIPVDVKFILQGRKDIQCGMLPASQSVQFIQIISIKKI</sequence>
<comment type="caution">
    <text evidence="1">The sequence shown here is derived from an EMBL/GenBank/DDBJ whole genome shotgun (WGS) entry which is preliminary data.</text>
</comment>
<dbReference type="Proteomes" id="UP000625551">
    <property type="component" value="Unassembled WGS sequence"/>
</dbReference>
<dbReference type="PROSITE" id="PS51257">
    <property type="entry name" value="PROKAR_LIPOPROTEIN"/>
    <property type="match status" value="1"/>
</dbReference>
<dbReference type="EMBL" id="JACXAJ010000001">
    <property type="protein sequence ID" value="MBD1395809.1"/>
    <property type="molecule type" value="Genomic_DNA"/>
</dbReference>
<reference evidence="1 2" key="1">
    <citation type="submission" date="2020-09" db="EMBL/GenBank/DDBJ databases">
        <title>Genome sequencing and assembly of Pontibacter sp.</title>
        <authorList>
            <person name="Chhetri G."/>
        </authorList>
    </citation>
    <scope>NUCLEOTIDE SEQUENCE [LARGE SCALE GENOMIC DNA]</scope>
    <source>
        <strain evidence="1 2">JH31</strain>
    </source>
</reference>
<evidence type="ECO:0000313" key="2">
    <source>
        <dbReference type="Proteomes" id="UP000625551"/>
    </source>
</evidence>
<accession>A0ABR7XBZ4</accession>
<gene>
    <name evidence="1" type="ORF">H9Q13_01415</name>
</gene>
<keyword evidence="2" id="KW-1185">Reference proteome</keyword>
<dbReference type="RefSeq" id="WP_191181970.1">
    <property type="nucleotide sequence ID" value="NZ_JACXAJ010000001.1"/>
</dbReference>
<evidence type="ECO:0000313" key="1">
    <source>
        <dbReference type="EMBL" id="MBD1395809.1"/>
    </source>
</evidence>
<proteinExistence type="predicted"/>
<protein>
    <recommendedName>
        <fullName evidence="3">Lipoprotein</fullName>
    </recommendedName>
</protein>